<feature type="domain" description="Glycosyltransferase 2-like" evidence="1">
    <location>
        <begin position="8"/>
        <end position="177"/>
    </location>
</feature>
<dbReference type="PANTHER" id="PTHR22916:SF3">
    <property type="entry name" value="UDP-GLCNAC:BETAGAL BETA-1,3-N-ACETYLGLUCOSAMINYLTRANSFERASE-LIKE PROTEIN 1"/>
    <property type="match status" value="1"/>
</dbReference>
<accession>A0A937K0N8</accession>
<dbReference type="EMBL" id="JAESIY010000005">
    <property type="protein sequence ID" value="MBL3656485.1"/>
    <property type="molecule type" value="Genomic_DNA"/>
</dbReference>
<protein>
    <submittedName>
        <fullName evidence="2">Glycosyltransferase</fullName>
    </submittedName>
</protein>
<dbReference type="GO" id="GO:0016758">
    <property type="term" value="F:hexosyltransferase activity"/>
    <property type="evidence" value="ECO:0007669"/>
    <property type="project" value="UniProtKB-ARBA"/>
</dbReference>
<dbReference type="AlphaFoldDB" id="A0A937K0N8"/>
<dbReference type="InterPro" id="IPR029044">
    <property type="entry name" value="Nucleotide-diphossugar_trans"/>
</dbReference>
<dbReference type="Proteomes" id="UP000659388">
    <property type="component" value="Unassembled WGS sequence"/>
</dbReference>
<gene>
    <name evidence="2" type="ORF">JL102_10110</name>
</gene>
<dbReference type="RefSeq" id="WP_202244279.1">
    <property type="nucleotide sequence ID" value="NZ_JAESIY010000005.1"/>
</dbReference>
<dbReference type="InterPro" id="IPR001173">
    <property type="entry name" value="Glyco_trans_2-like"/>
</dbReference>
<evidence type="ECO:0000313" key="3">
    <source>
        <dbReference type="Proteomes" id="UP000659388"/>
    </source>
</evidence>
<dbReference type="Gene3D" id="3.90.550.10">
    <property type="entry name" value="Spore Coat Polysaccharide Biosynthesis Protein SpsA, Chain A"/>
    <property type="match status" value="1"/>
</dbReference>
<evidence type="ECO:0000313" key="2">
    <source>
        <dbReference type="EMBL" id="MBL3656485.1"/>
    </source>
</evidence>
<dbReference type="Pfam" id="PF00535">
    <property type="entry name" value="Glycos_transf_2"/>
    <property type="match status" value="1"/>
</dbReference>
<evidence type="ECO:0000259" key="1">
    <source>
        <dbReference type="Pfam" id="PF00535"/>
    </source>
</evidence>
<dbReference type="SUPFAM" id="SSF53448">
    <property type="entry name" value="Nucleotide-diphospho-sugar transferases"/>
    <property type="match status" value="1"/>
</dbReference>
<reference evidence="2" key="1">
    <citation type="submission" date="2021-01" db="EMBL/GenBank/DDBJ databases">
        <title>Fulvivirga kasyanovii gen. nov., sp nov., a novel member of the phylum Bacteroidetes isolated from seawater in a mussel farm.</title>
        <authorList>
            <person name="Zhao L.-H."/>
            <person name="Wang Z.-J."/>
        </authorList>
    </citation>
    <scope>NUCLEOTIDE SEQUENCE</scope>
    <source>
        <strain evidence="2">2943</strain>
    </source>
</reference>
<name>A0A937K0N8_9BACT</name>
<organism evidence="2 3">
    <name type="scientific">Fulvivirga sediminis</name>
    <dbReference type="NCBI Taxonomy" id="2803949"/>
    <lineage>
        <taxon>Bacteria</taxon>
        <taxon>Pseudomonadati</taxon>
        <taxon>Bacteroidota</taxon>
        <taxon>Cytophagia</taxon>
        <taxon>Cytophagales</taxon>
        <taxon>Fulvivirgaceae</taxon>
        <taxon>Fulvivirga</taxon>
    </lineage>
</organism>
<keyword evidence="3" id="KW-1185">Reference proteome</keyword>
<comment type="caution">
    <text evidence="2">The sequence shown here is derived from an EMBL/GenBank/DDBJ whole genome shotgun (WGS) entry which is preliminary data.</text>
</comment>
<sequence>MSDQPLVSIICLCYNHERFVKEALLSVFQQTYKNIEIIVVDDASTDNSGEIIADLLKAYPDVRFMSLKQNIGNCKAFNRAYALSSGDFVIDLAADDVLLPKRVEQGVAALKRLGEEYGLNFTNAEVIDEGGTFIKHHYPIGSEGKSLISIPSGDVFKELVSRYFICPPTMMYTRALVEYLNGYDEDLSYEDFDLWIRSSRVFKYVFTDEVLVKRRLVEGSKRAMQFKVRSPHLQTTFKVMKKAKALLRGKSEEKAFKGRLYYEMRMALRYLDFKLVYKYIKLLK</sequence>
<proteinExistence type="predicted"/>
<dbReference type="PANTHER" id="PTHR22916">
    <property type="entry name" value="GLYCOSYLTRANSFERASE"/>
    <property type="match status" value="1"/>
</dbReference>